<accession>A0A0B0PKV3</accession>
<name>A0A0B0PKV3_GOSAR</name>
<evidence type="ECO:0000313" key="3">
    <source>
        <dbReference type="Proteomes" id="UP000032142"/>
    </source>
</evidence>
<protein>
    <submittedName>
        <fullName evidence="2">Uncharacterized protein</fullName>
    </submittedName>
</protein>
<keyword evidence="1" id="KW-0812">Transmembrane</keyword>
<dbReference type="AlphaFoldDB" id="A0A0B0PKV3"/>
<keyword evidence="1" id="KW-1133">Transmembrane helix</keyword>
<evidence type="ECO:0000256" key="1">
    <source>
        <dbReference type="SAM" id="Phobius"/>
    </source>
</evidence>
<gene>
    <name evidence="2" type="ORF">F383_32627</name>
</gene>
<organism evidence="2 3">
    <name type="scientific">Gossypium arboreum</name>
    <name type="common">Tree cotton</name>
    <name type="synonym">Gossypium nanking</name>
    <dbReference type="NCBI Taxonomy" id="29729"/>
    <lineage>
        <taxon>Eukaryota</taxon>
        <taxon>Viridiplantae</taxon>
        <taxon>Streptophyta</taxon>
        <taxon>Embryophyta</taxon>
        <taxon>Tracheophyta</taxon>
        <taxon>Spermatophyta</taxon>
        <taxon>Magnoliopsida</taxon>
        <taxon>eudicotyledons</taxon>
        <taxon>Gunneridae</taxon>
        <taxon>Pentapetalae</taxon>
        <taxon>rosids</taxon>
        <taxon>malvids</taxon>
        <taxon>Malvales</taxon>
        <taxon>Malvaceae</taxon>
        <taxon>Malvoideae</taxon>
        <taxon>Gossypium</taxon>
    </lineage>
</organism>
<dbReference type="EMBL" id="KN432704">
    <property type="protein sequence ID" value="KHG25522.1"/>
    <property type="molecule type" value="Genomic_DNA"/>
</dbReference>
<evidence type="ECO:0000313" key="2">
    <source>
        <dbReference type="EMBL" id="KHG25522.1"/>
    </source>
</evidence>
<feature type="transmembrane region" description="Helical" evidence="1">
    <location>
        <begin position="6"/>
        <end position="24"/>
    </location>
</feature>
<sequence length="33" mass="3856">MPTPSYITQCYIIPHIVNLVYVFVDASQKHIYT</sequence>
<keyword evidence="1" id="KW-0472">Membrane</keyword>
<proteinExistence type="predicted"/>
<reference evidence="3" key="1">
    <citation type="submission" date="2014-09" db="EMBL/GenBank/DDBJ databases">
        <authorList>
            <person name="Mudge J."/>
            <person name="Ramaraj T."/>
            <person name="Lindquist I.E."/>
            <person name="Bharti A.K."/>
            <person name="Sundararajan A."/>
            <person name="Cameron C.T."/>
            <person name="Woodward J.E."/>
            <person name="May G.D."/>
            <person name="Brubaker C."/>
            <person name="Broadhvest J."/>
            <person name="Wilkins T.A."/>
        </authorList>
    </citation>
    <scope>NUCLEOTIDE SEQUENCE</scope>
    <source>
        <strain evidence="3">cv. AKA8401</strain>
    </source>
</reference>
<dbReference type="Proteomes" id="UP000032142">
    <property type="component" value="Unassembled WGS sequence"/>
</dbReference>
<keyword evidence="3" id="KW-1185">Reference proteome</keyword>